<keyword evidence="1" id="KW-1133">Transmembrane helix</keyword>
<keyword evidence="1" id="KW-0472">Membrane</keyword>
<protein>
    <submittedName>
        <fullName evidence="2">Uncharacterized protein</fullName>
    </submittedName>
</protein>
<evidence type="ECO:0000313" key="2">
    <source>
        <dbReference type="EMBL" id="SFV87754.1"/>
    </source>
</evidence>
<proteinExistence type="predicted"/>
<dbReference type="EMBL" id="FPHZ01000075">
    <property type="protein sequence ID" value="SFV87754.1"/>
    <property type="molecule type" value="Genomic_DNA"/>
</dbReference>
<organism evidence="2">
    <name type="scientific">hydrothermal vent metagenome</name>
    <dbReference type="NCBI Taxonomy" id="652676"/>
    <lineage>
        <taxon>unclassified sequences</taxon>
        <taxon>metagenomes</taxon>
        <taxon>ecological metagenomes</taxon>
    </lineage>
</organism>
<evidence type="ECO:0000256" key="1">
    <source>
        <dbReference type="SAM" id="Phobius"/>
    </source>
</evidence>
<dbReference type="AlphaFoldDB" id="A0A1W1E1A8"/>
<keyword evidence="1" id="KW-0812">Transmembrane</keyword>
<sequence length="52" mass="5784">MMSIEPWSEGNIKCLVFGLYLSMALFIAFCTSCIFGCLDKAHLTTCLDANIF</sequence>
<gene>
    <name evidence="2" type="ORF">MNB_SUP05-SYMBIONT-5-830</name>
</gene>
<accession>A0A1W1E1A8</accession>
<reference evidence="2" key="1">
    <citation type="submission" date="2016-10" db="EMBL/GenBank/DDBJ databases">
        <authorList>
            <person name="de Groot N.N."/>
        </authorList>
    </citation>
    <scope>NUCLEOTIDE SEQUENCE</scope>
</reference>
<name>A0A1W1E1A8_9ZZZZ</name>
<feature type="transmembrane region" description="Helical" evidence="1">
    <location>
        <begin position="15"/>
        <end position="38"/>
    </location>
</feature>